<feature type="domain" description="N-acetyltransferase" evidence="2">
    <location>
        <begin position="15"/>
        <end position="162"/>
    </location>
</feature>
<dbReference type="EMBL" id="JBEPSJ010000005">
    <property type="protein sequence ID" value="MET4583938.1"/>
    <property type="molecule type" value="Genomic_DNA"/>
</dbReference>
<evidence type="ECO:0000313" key="3">
    <source>
        <dbReference type="EMBL" id="MET4583938.1"/>
    </source>
</evidence>
<dbReference type="Pfam" id="PF00583">
    <property type="entry name" value="Acetyltransf_1"/>
    <property type="match status" value="1"/>
</dbReference>
<comment type="caution">
    <text evidence="3">The sequence shown here is derived from an EMBL/GenBank/DDBJ whole genome shotgun (WGS) entry which is preliminary data.</text>
</comment>
<dbReference type="Proteomes" id="UP001549257">
    <property type="component" value="Unassembled WGS sequence"/>
</dbReference>
<evidence type="ECO:0000313" key="4">
    <source>
        <dbReference type="Proteomes" id="UP001549257"/>
    </source>
</evidence>
<dbReference type="CDD" id="cd04301">
    <property type="entry name" value="NAT_SF"/>
    <property type="match status" value="1"/>
</dbReference>
<dbReference type="InterPro" id="IPR050769">
    <property type="entry name" value="NAT_camello-type"/>
</dbReference>
<protein>
    <submittedName>
        <fullName evidence="3">Acetyltransferase</fullName>
        <ecNumber evidence="3">2.3.1.-</ecNumber>
    </submittedName>
</protein>
<name>A0ABV2QSW3_9MICO</name>
<dbReference type="PANTHER" id="PTHR13947">
    <property type="entry name" value="GNAT FAMILY N-ACETYLTRANSFERASE"/>
    <property type="match status" value="1"/>
</dbReference>
<dbReference type="PROSITE" id="PS51186">
    <property type="entry name" value="GNAT"/>
    <property type="match status" value="1"/>
</dbReference>
<proteinExistence type="predicted"/>
<evidence type="ECO:0000256" key="1">
    <source>
        <dbReference type="ARBA" id="ARBA00022679"/>
    </source>
</evidence>
<keyword evidence="4" id="KW-1185">Reference proteome</keyword>
<sequence>MRGVKGAIPLRVITISVEPVRQPDVLALMQRGDDYALSLYPAENYHSLDVSGLERAGVTLLAARFDGALAGIVALVDNGDTTAEIKRMFVADTHRGRGVAGALLARLEEVAAEASVALIRLETGHPQVDAIALYEKHGYARIPAFGPYVDDPTSLCMEKRLP</sequence>
<dbReference type="GO" id="GO:0016746">
    <property type="term" value="F:acyltransferase activity"/>
    <property type="evidence" value="ECO:0007669"/>
    <property type="project" value="UniProtKB-KW"/>
</dbReference>
<organism evidence="3 4">
    <name type="scientific">Conyzicola nivalis</name>
    <dbReference type="NCBI Taxonomy" id="1477021"/>
    <lineage>
        <taxon>Bacteria</taxon>
        <taxon>Bacillati</taxon>
        <taxon>Actinomycetota</taxon>
        <taxon>Actinomycetes</taxon>
        <taxon>Micrococcales</taxon>
        <taxon>Microbacteriaceae</taxon>
        <taxon>Conyzicola</taxon>
    </lineage>
</organism>
<dbReference type="PANTHER" id="PTHR13947:SF37">
    <property type="entry name" value="LD18367P"/>
    <property type="match status" value="1"/>
</dbReference>
<accession>A0ABV2QSW3</accession>
<dbReference type="EC" id="2.3.1.-" evidence="3"/>
<evidence type="ECO:0000259" key="2">
    <source>
        <dbReference type="PROSITE" id="PS51186"/>
    </source>
</evidence>
<dbReference type="SUPFAM" id="SSF55729">
    <property type="entry name" value="Acyl-CoA N-acyltransferases (Nat)"/>
    <property type="match status" value="1"/>
</dbReference>
<keyword evidence="1 3" id="KW-0808">Transferase</keyword>
<dbReference type="InterPro" id="IPR016181">
    <property type="entry name" value="Acyl_CoA_acyltransferase"/>
</dbReference>
<dbReference type="Gene3D" id="3.40.630.30">
    <property type="match status" value="1"/>
</dbReference>
<dbReference type="InterPro" id="IPR000182">
    <property type="entry name" value="GNAT_dom"/>
</dbReference>
<gene>
    <name evidence="3" type="ORF">ABIE21_003469</name>
</gene>
<keyword evidence="3" id="KW-0012">Acyltransferase</keyword>
<reference evidence="3 4" key="1">
    <citation type="submission" date="2024-06" db="EMBL/GenBank/DDBJ databases">
        <title>Sorghum-associated microbial communities from plants grown in Nebraska, USA.</title>
        <authorList>
            <person name="Schachtman D."/>
        </authorList>
    </citation>
    <scope>NUCLEOTIDE SEQUENCE [LARGE SCALE GENOMIC DNA]</scope>
    <source>
        <strain evidence="3 4">2857</strain>
    </source>
</reference>